<comment type="caution">
    <text evidence="2">The sequence shown here is derived from an EMBL/GenBank/DDBJ whole genome shotgun (WGS) entry which is preliminary data.</text>
</comment>
<dbReference type="SUPFAM" id="SSF46938">
    <property type="entry name" value="CRAL/TRIO N-terminal domain"/>
    <property type="match status" value="1"/>
</dbReference>
<feature type="domain" description="CRAL-TRIO" evidence="1">
    <location>
        <begin position="116"/>
        <end position="246"/>
    </location>
</feature>
<dbReference type="Proteomes" id="UP000230233">
    <property type="component" value="Chromosome V"/>
</dbReference>
<dbReference type="PANTHER" id="PTHR47159">
    <property type="entry name" value="PROTEIN CBG07705-RELATED"/>
    <property type="match status" value="1"/>
</dbReference>
<dbReference type="InterPro" id="IPR001251">
    <property type="entry name" value="CRAL-TRIO_dom"/>
</dbReference>
<dbReference type="InterPro" id="IPR036273">
    <property type="entry name" value="CRAL/TRIO_N_dom_sf"/>
</dbReference>
<dbReference type="SUPFAM" id="SSF52087">
    <property type="entry name" value="CRAL/TRIO domain"/>
    <property type="match status" value="1"/>
</dbReference>
<organism evidence="2 3">
    <name type="scientific">Caenorhabditis nigoni</name>
    <dbReference type="NCBI Taxonomy" id="1611254"/>
    <lineage>
        <taxon>Eukaryota</taxon>
        <taxon>Metazoa</taxon>
        <taxon>Ecdysozoa</taxon>
        <taxon>Nematoda</taxon>
        <taxon>Chromadorea</taxon>
        <taxon>Rhabditida</taxon>
        <taxon>Rhabditina</taxon>
        <taxon>Rhabditomorpha</taxon>
        <taxon>Rhabditoidea</taxon>
        <taxon>Rhabditidae</taxon>
        <taxon>Peloderinae</taxon>
        <taxon>Caenorhabditis</taxon>
    </lineage>
</organism>
<sequence length="386" mass="43742">MSITESDRVAINELREAVKDHLTPYYDTDFNLLRWLKGHDYKLDVIKPKLINHLLFRKSDWDLDGLAEKPRDHPVHHHWKTGLTGESGIIPNTIVNIEQTGSNDYWGMLQSYPTNEVLRARVHDLESMLKAVMDLERKTNQQCSVIYIMDLTGIKFDKKTITLLTGGLSAISAFMAEHYVELIHSFVLVNVPAFISAIWTIAKPLLPERTRNKCNILGGEWRAEVLKMAEGRCLPSYWNDEEDDGPFTAPVEKCVPFPEENYYKGKVPANADHLSVSAGKTGHVDIEVKTGQTLSWEIHANGHFAFAIYELPLVPLNSPETDNLTRVYPLFSKIPGPTMVPCIDKIECPSTGDSDLLRFLTHIFLVFSNLSYLVRQPTCLVSHTQN</sequence>
<accession>A0A2G5T4N5</accession>
<reference evidence="3" key="1">
    <citation type="submission" date="2017-10" db="EMBL/GenBank/DDBJ databases">
        <title>Rapid genome shrinkage in a self-fertile nematode reveals novel sperm competition proteins.</title>
        <authorList>
            <person name="Yin D."/>
            <person name="Schwarz E.M."/>
            <person name="Thomas C.G."/>
            <person name="Felde R.L."/>
            <person name="Korf I.F."/>
            <person name="Cutter A.D."/>
            <person name="Schartner C.M."/>
            <person name="Ralston E.J."/>
            <person name="Meyer B.J."/>
            <person name="Haag E.S."/>
        </authorList>
    </citation>
    <scope>NUCLEOTIDE SEQUENCE [LARGE SCALE GENOMIC DNA]</scope>
    <source>
        <strain evidence="3">JU1422</strain>
    </source>
</reference>
<evidence type="ECO:0000259" key="1">
    <source>
        <dbReference type="PROSITE" id="PS50191"/>
    </source>
</evidence>
<dbReference type="OrthoDB" id="1434354at2759"/>
<dbReference type="CDD" id="cd00170">
    <property type="entry name" value="SEC14"/>
    <property type="match status" value="1"/>
</dbReference>
<dbReference type="InterPro" id="IPR036865">
    <property type="entry name" value="CRAL-TRIO_dom_sf"/>
</dbReference>
<proteinExistence type="predicted"/>
<evidence type="ECO:0000313" key="3">
    <source>
        <dbReference type="Proteomes" id="UP000230233"/>
    </source>
</evidence>
<dbReference type="SMART" id="SM00516">
    <property type="entry name" value="SEC14"/>
    <property type="match status" value="1"/>
</dbReference>
<dbReference type="Pfam" id="PF00650">
    <property type="entry name" value="CRAL_TRIO"/>
    <property type="match status" value="1"/>
</dbReference>
<dbReference type="AlphaFoldDB" id="A0A2G5T4N5"/>
<protein>
    <recommendedName>
        <fullName evidence="1">CRAL-TRIO domain-containing protein</fullName>
    </recommendedName>
</protein>
<keyword evidence="3" id="KW-1185">Reference proteome</keyword>
<name>A0A2G5T4N5_9PELO</name>
<gene>
    <name evidence="2" type="primary">Cni-F20G2.3</name>
    <name evidence="2" type="synonym">Cnig_chr_V.g16345</name>
    <name evidence="2" type="ORF">B9Z55_016345</name>
</gene>
<dbReference type="Gene3D" id="3.40.525.10">
    <property type="entry name" value="CRAL-TRIO lipid binding domain"/>
    <property type="match status" value="1"/>
</dbReference>
<dbReference type="PROSITE" id="PS50191">
    <property type="entry name" value="CRAL_TRIO"/>
    <property type="match status" value="1"/>
</dbReference>
<evidence type="ECO:0000313" key="2">
    <source>
        <dbReference type="EMBL" id="PIC22210.1"/>
    </source>
</evidence>
<dbReference type="STRING" id="1611254.A0A2G5T4N5"/>
<dbReference type="Gene3D" id="2.60.120.680">
    <property type="entry name" value="GOLD domain"/>
    <property type="match status" value="1"/>
</dbReference>
<dbReference type="InterPro" id="IPR053302">
    <property type="entry name" value="CRAL-TRIO_domain"/>
</dbReference>
<dbReference type="PANTHER" id="PTHR47159:SF3">
    <property type="entry name" value="CRAL-TRIO DOMAIN-CONTAINING PROTEIN"/>
    <property type="match status" value="1"/>
</dbReference>
<dbReference type="EMBL" id="PDUG01000005">
    <property type="protein sequence ID" value="PIC22210.1"/>
    <property type="molecule type" value="Genomic_DNA"/>
</dbReference>